<evidence type="ECO:0000259" key="11">
    <source>
        <dbReference type="Pfam" id="PF00749"/>
    </source>
</evidence>
<evidence type="ECO:0000256" key="8">
    <source>
        <dbReference type="ARBA" id="ARBA00023146"/>
    </source>
</evidence>
<comment type="subcellular location">
    <subcellularLocation>
        <location evidence="1 10">Cytoplasm</location>
    </subcellularLocation>
</comment>
<dbReference type="SUPFAM" id="SSF52374">
    <property type="entry name" value="Nucleotidylyl transferase"/>
    <property type="match status" value="1"/>
</dbReference>
<evidence type="ECO:0000256" key="9">
    <source>
        <dbReference type="ARBA" id="ARBA00048351"/>
    </source>
</evidence>
<evidence type="ECO:0000256" key="3">
    <source>
        <dbReference type="ARBA" id="ARBA00022490"/>
    </source>
</evidence>
<dbReference type="Proteomes" id="UP000057043">
    <property type="component" value="Unassembled WGS sequence"/>
</dbReference>
<comment type="caution">
    <text evidence="14">The sequence shown here is derived from an EMBL/GenBank/DDBJ whole genome shotgun (WGS) entry which is preliminary data.</text>
</comment>
<dbReference type="Gene3D" id="3.40.50.620">
    <property type="entry name" value="HUPs"/>
    <property type="match status" value="1"/>
</dbReference>
<dbReference type="GO" id="GO:0005524">
    <property type="term" value="F:ATP binding"/>
    <property type="evidence" value="ECO:0007669"/>
    <property type="project" value="UniProtKB-UniRule"/>
</dbReference>
<dbReference type="HAMAP" id="MF_02076">
    <property type="entry name" value="Glu_tRNA_synth_type2"/>
    <property type="match status" value="1"/>
</dbReference>
<dbReference type="Gene3D" id="2.40.240.100">
    <property type="match status" value="1"/>
</dbReference>
<dbReference type="PANTHER" id="PTHR43097:SF5">
    <property type="entry name" value="GLUTAMATE--TRNA LIGASE"/>
    <property type="match status" value="1"/>
</dbReference>
<dbReference type="GO" id="GO:0004818">
    <property type="term" value="F:glutamate-tRNA ligase activity"/>
    <property type="evidence" value="ECO:0007669"/>
    <property type="project" value="UniProtKB-UniRule"/>
</dbReference>
<accession>A0A101FVE3</accession>
<evidence type="ECO:0000256" key="7">
    <source>
        <dbReference type="ARBA" id="ARBA00022917"/>
    </source>
</evidence>
<gene>
    <name evidence="10" type="primary">gltX</name>
    <name evidence="14" type="ORF">XD72_0574</name>
</gene>
<dbReference type="InterPro" id="IPR014729">
    <property type="entry name" value="Rossmann-like_a/b/a_fold"/>
</dbReference>
<dbReference type="EC" id="6.1.1.17" evidence="10"/>
<dbReference type="Pfam" id="PF00749">
    <property type="entry name" value="tRNA-synt_1c"/>
    <property type="match status" value="1"/>
</dbReference>
<comment type="function">
    <text evidence="10">Catalyzes the attachment of glutamate to tRNA(Glu) in a two-step reaction: glutamate is first activated by ATP to form Glu-AMP and then transferred to the acceptor end of tRNA(Glu).</text>
</comment>
<keyword evidence="3 10" id="KW-0963">Cytoplasm</keyword>
<dbReference type="InterPro" id="IPR020058">
    <property type="entry name" value="Glu/Gln-tRNA-synth_Ib_cat-dom"/>
</dbReference>
<dbReference type="CDD" id="cd09287">
    <property type="entry name" value="GluRS_non_core"/>
    <property type="match status" value="1"/>
</dbReference>
<dbReference type="EMBL" id="LGFT01000009">
    <property type="protein sequence ID" value="KUK45047.1"/>
    <property type="molecule type" value="Genomic_DNA"/>
</dbReference>
<dbReference type="PANTHER" id="PTHR43097">
    <property type="entry name" value="GLUTAMINE-TRNA LIGASE"/>
    <property type="match status" value="1"/>
</dbReference>
<feature type="short sequence motif" description="'HIGH' region" evidence="10">
    <location>
        <begin position="107"/>
        <end position="117"/>
    </location>
</feature>
<evidence type="ECO:0000259" key="13">
    <source>
        <dbReference type="Pfam" id="PF20974"/>
    </source>
</evidence>
<feature type="domain" description="Glutamyl/glutaminyl-tRNA synthetase class Ib catalytic" evidence="11">
    <location>
        <begin position="101"/>
        <end position="404"/>
    </location>
</feature>
<dbReference type="AlphaFoldDB" id="A0A101FVE3"/>
<protein>
    <recommendedName>
        <fullName evidence="10">Glutamate--tRNA ligase</fullName>
        <ecNumber evidence="10">6.1.1.17</ecNumber>
    </recommendedName>
    <alternativeName>
        <fullName evidence="10">Glutamyl-tRNA synthetase</fullName>
        <shortName evidence="10">GluRS</shortName>
    </alternativeName>
</protein>
<feature type="domain" description="Glutamyl/glutaminyl-tRNA synthetase class Ib anti-codon binding" evidence="12">
    <location>
        <begin position="410"/>
        <end position="482"/>
    </location>
</feature>
<dbReference type="Gene3D" id="2.40.240.10">
    <property type="entry name" value="Ribosomal Protein L25, Chain P"/>
    <property type="match status" value="1"/>
</dbReference>
<dbReference type="InterPro" id="IPR050132">
    <property type="entry name" value="Gln/Glu-tRNA_Ligase"/>
</dbReference>
<dbReference type="Pfam" id="PF03950">
    <property type="entry name" value="tRNA-synt_1c_C"/>
    <property type="match status" value="1"/>
</dbReference>
<evidence type="ECO:0000256" key="5">
    <source>
        <dbReference type="ARBA" id="ARBA00022741"/>
    </source>
</evidence>
<evidence type="ECO:0000256" key="10">
    <source>
        <dbReference type="HAMAP-Rule" id="MF_02076"/>
    </source>
</evidence>
<evidence type="ECO:0000313" key="14">
    <source>
        <dbReference type="EMBL" id="KUK45047.1"/>
    </source>
</evidence>
<dbReference type="InterPro" id="IPR004526">
    <property type="entry name" value="Glu-tRNA-synth_arc/euk"/>
</dbReference>
<dbReference type="InterPro" id="IPR049437">
    <property type="entry name" value="tRNA-synt_1c_C2"/>
</dbReference>
<dbReference type="InterPro" id="IPR020059">
    <property type="entry name" value="Glu/Gln-tRNA-synth_Ib_codon-bd"/>
</dbReference>
<organism evidence="14 15">
    <name type="scientific">Methanothrix harundinacea</name>
    <dbReference type="NCBI Taxonomy" id="301375"/>
    <lineage>
        <taxon>Archaea</taxon>
        <taxon>Methanobacteriati</taxon>
        <taxon>Methanobacteriota</taxon>
        <taxon>Stenosarchaea group</taxon>
        <taxon>Methanomicrobia</taxon>
        <taxon>Methanotrichales</taxon>
        <taxon>Methanotrichaceae</taxon>
        <taxon>Methanothrix</taxon>
    </lineage>
</organism>
<dbReference type="PATRIC" id="fig|301375.7.peg.2505"/>
<evidence type="ECO:0000256" key="2">
    <source>
        <dbReference type="ARBA" id="ARBA00008927"/>
    </source>
</evidence>
<dbReference type="InterPro" id="IPR020056">
    <property type="entry name" value="Rbsml_bL25/Gln-tRNA_synth_N"/>
</dbReference>
<comment type="similarity">
    <text evidence="2 10">Belongs to the class-I aminoacyl-tRNA synthetase family. Glutamate--tRNA ligase type 2 subfamily.</text>
</comment>
<keyword evidence="6 10" id="KW-0067">ATP-binding</keyword>
<reference evidence="14 15" key="1">
    <citation type="journal article" date="2015" name="MBio">
        <title>Genome-Resolved Metagenomic Analysis Reveals Roles for Candidate Phyla and Other Microbial Community Members in Biogeochemical Transformations in Oil Reservoirs.</title>
        <authorList>
            <person name="Hu P."/>
            <person name="Tom L."/>
            <person name="Singh A."/>
            <person name="Thomas B.C."/>
            <person name="Baker B.J."/>
            <person name="Piceno Y.M."/>
            <person name="Andersen G.L."/>
            <person name="Banfield J.F."/>
        </authorList>
    </citation>
    <scope>NUCLEOTIDE SEQUENCE [LARGE SCALE GENOMIC DNA]</scope>
    <source>
        <strain evidence="14">57_489</strain>
    </source>
</reference>
<keyword evidence="8 10" id="KW-0030">Aminoacyl-tRNA synthetase</keyword>
<dbReference type="NCBIfam" id="NF003169">
    <property type="entry name" value="PRK04156.1"/>
    <property type="match status" value="1"/>
</dbReference>
<dbReference type="GO" id="GO:0006424">
    <property type="term" value="P:glutamyl-tRNA aminoacylation"/>
    <property type="evidence" value="ECO:0007669"/>
    <property type="project" value="UniProtKB-UniRule"/>
</dbReference>
<name>A0A101FVE3_9EURY</name>
<feature type="domain" description="tRNA synthetases class I (E and Q) anti-codon binding" evidence="13">
    <location>
        <begin position="504"/>
        <end position="551"/>
    </location>
</feature>
<dbReference type="Pfam" id="PF20974">
    <property type="entry name" value="tRNA-synt_1c_C2"/>
    <property type="match status" value="1"/>
</dbReference>
<proteinExistence type="inferred from homology"/>
<evidence type="ECO:0000256" key="4">
    <source>
        <dbReference type="ARBA" id="ARBA00022598"/>
    </source>
</evidence>
<dbReference type="GO" id="GO:0043604">
    <property type="term" value="P:amide biosynthetic process"/>
    <property type="evidence" value="ECO:0007669"/>
    <property type="project" value="TreeGrafter"/>
</dbReference>
<dbReference type="InterPro" id="IPR011035">
    <property type="entry name" value="Ribosomal_bL25/Gln-tRNA_synth"/>
</dbReference>
<keyword evidence="5 10" id="KW-0547">Nucleotide-binding</keyword>
<dbReference type="GO" id="GO:0005829">
    <property type="term" value="C:cytosol"/>
    <property type="evidence" value="ECO:0007669"/>
    <property type="project" value="TreeGrafter"/>
</dbReference>
<evidence type="ECO:0000313" key="15">
    <source>
        <dbReference type="Proteomes" id="UP000057043"/>
    </source>
</evidence>
<dbReference type="NCBIfam" id="TIGR00463">
    <property type="entry name" value="gltX_arch"/>
    <property type="match status" value="1"/>
</dbReference>
<dbReference type="SUPFAM" id="SSF50715">
    <property type="entry name" value="Ribosomal protein L25-like"/>
    <property type="match status" value="1"/>
</dbReference>
<keyword evidence="4 10" id="KW-0436">Ligase</keyword>
<keyword evidence="7 10" id="KW-0648">Protein biosynthesis</keyword>
<evidence type="ECO:0000256" key="6">
    <source>
        <dbReference type="ARBA" id="ARBA00022840"/>
    </source>
</evidence>
<evidence type="ECO:0000256" key="1">
    <source>
        <dbReference type="ARBA" id="ARBA00004496"/>
    </source>
</evidence>
<evidence type="ECO:0000259" key="12">
    <source>
        <dbReference type="Pfam" id="PF03950"/>
    </source>
</evidence>
<comment type="catalytic activity">
    <reaction evidence="9 10">
        <text>tRNA(Glu) + L-glutamate + ATP = L-glutamyl-tRNA(Glu) + AMP + diphosphate</text>
        <dbReference type="Rhea" id="RHEA:23540"/>
        <dbReference type="Rhea" id="RHEA-COMP:9663"/>
        <dbReference type="Rhea" id="RHEA-COMP:9680"/>
        <dbReference type="ChEBI" id="CHEBI:29985"/>
        <dbReference type="ChEBI" id="CHEBI:30616"/>
        <dbReference type="ChEBI" id="CHEBI:33019"/>
        <dbReference type="ChEBI" id="CHEBI:78442"/>
        <dbReference type="ChEBI" id="CHEBI:78520"/>
        <dbReference type="ChEBI" id="CHEBI:456215"/>
        <dbReference type="EC" id="6.1.1.17"/>
    </reaction>
</comment>
<dbReference type="InterPro" id="IPR000924">
    <property type="entry name" value="Glu/Gln-tRNA-synth"/>
</dbReference>
<dbReference type="PRINTS" id="PR00987">
    <property type="entry name" value="TRNASYNTHGLU"/>
</dbReference>
<sequence length="565" mass="63608">MADDIREIIEKYALQNAVKYRAAPQVGAVMGKLMGEHPELRAKAKEVSPLVASVLSEVARTSPEEWERRLTEIAPELLAEIGAKKEPDKGLPGLEGSEGGVVMRFAPNPNGPPTIGSARGIIINSEYVKRYGGRFLLRFDDTDPVNKRPMLEAYGWYLEDSEWLGAVPDKVVIASDRLPEYYEIAIELIRRGGAYVCRCDQAAFKAKKDAAKPCPHRGQSPEENLALWRDMMNGGLGPGEAVLRIKTDIVHKDPALRDWAAFRIVTADHPRVGEKYRVWPLLDFESGVEDHLLGVTHIIRGKDLMDSERRQRYLYDHMGWVYPTTIHWGRIKIHQFGSFSTSALRRALEAGEYSGWDDPRMPTVRALRRRGIRAEALRKFMIELGVGETDISISMDSIFAENRKIVDPEARRRFFVKDPIPMEIEGEMPEIAKAPFHPTLDLGSREIPAGRKLLVSCDDLLNLKVGGSLRLKDLCNIEISSLDPLRARVIGTDPHQAREKKLRIIHWAPTDGVPVRVMRPDGVDSGIGELGVRDDLDQVVQFERYGFVRIDSVAEDEVVAYFAHR</sequence>